<dbReference type="STRING" id="656024.FsymDg_2094"/>
<dbReference type="HOGENOM" id="CLU_3356328_0_0_11"/>
<proteinExistence type="predicted"/>
<evidence type="ECO:0000313" key="1">
    <source>
        <dbReference type="EMBL" id="AEH09515.1"/>
    </source>
</evidence>
<evidence type="ECO:0000313" key="2">
    <source>
        <dbReference type="Proteomes" id="UP000001549"/>
    </source>
</evidence>
<accession>F8AY85</accession>
<dbReference type="KEGG" id="fsy:FsymDg_2094"/>
<gene>
    <name evidence="1" type="ordered locus">FsymDg_2094</name>
</gene>
<dbReference type="GO" id="GO:0005829">
    <property type="term" value="C:cytosol"/>
    <property type="evidence" value="ECO:0007669"/>
    <property type="project" value="InterPro"/>
</dbReference>
<dbReference type="Pfam" id="PF02474">
    <property type="entry name" value="NodA"/>
    <property type="match status" value="1"/>
</dbReference>
<organism evidence="1 2">
    <name type="scientific">Candidatus Protofrankia datiscae</name>
    <dbReference type="NCBI Taxonomy" id="2716812"/>
    <lineage>
        <taxon>Bacteria</taxon>
        <taxon>Bacillati</taxon>
        <taxon>Actinomycetota</taxon>
        <taxon>Actinomycetes</taxon>
        <taxon>Frankiales</taxon>
        <taxon>Frankiaceae</taxon>
        <taxon>Protofrankia</taxon>
    </lineage>
</organism>
<name>F8AY85_9ACTN</name>
<dbReference type="EMBL" id="CP002801">
    <property type="protein sequence ID" value="AEH09515.1"/>
    <property type="molecule type" value="Genomic_DNA"/>
</dbReference>
<dbReference type="AlphaFoldDB" id="F8AY85"/>
<sequence length="36" mass="4374">MNTEIQWRICWEDQLTPTDHVESAERETVCRKEPEL</sequence>
<dbReference type="InterPro" id="IPR003484">
    <property type="entry name" value="NodA"/>
</dbReference>
<dbReference type="Proteomes" id="UP000001549">
    <property type="component" value="Chromosome"/>
</dbReference>
<reference evidence="1 2" key="1">
    <citation type="submission" date="2011-05" db="EMBL/GenBank/DDBJ databases">
        <title>Complete sequence of chromosome of Frankia symbiont of Datisca glomerata.</title>
        <authorList>
            <consortium name="US DOE Joint Genome Institute"/>
            <person name="Lucas S."/>
            <person name="Han J."/>
            <person name="Lapidus A."/>
            <person name="Cheng J.-F."/>
            <person name="Goodwin L."/>
            <person name="Pitluck S."/>
            <person name="Peters L."/>
            <person name="Mikhailova N."/>
            <person name="Chertkov O."/>
            <person name="Teshima H."/>
            <person name="Han C."/>
            <person name="Tapia R."/>
            <person name="Land M."/>
            <person name="Hauser L."/>
            <person name="Kyrpides N."/>
            <person name="Ivanova N."/>
            <person name="Pagani I."/>
            <person name="Berry A."/>
            <person name="Pawlowski K."/>
            <person name="Persson T."/>
            <person name="Vanden Heuvel B."/>
            <person name="Benson D."/>
            <person name="Woyke T."/>
        </authorList>
    </citation>
    <scope>NUCLEOTIDE SEQUENCE [LARGE SCALE GENOMIC DNA]</scope>
    <source>
        <strain evidence="2">4085684</strain>
    </source>
</reference>
<keyword evidence="2" id="KW-1185">Reference proteome</keyword>
<protein>
    <submittedName>
        <fullName evidence="1">Nodulation protein A NodA</fullName>
    </submittedName>
</protein>
<dbReference type="GO" id="GO:0016746">
    <property type="term" value="F:acyltransferase activity"/>
    <property type="evidence" value="ECO:0007669"/>
    <property type="project" value="InterPro"/>
</dbReference>